<evidence type="ECO:0000313" key="2">
    <source>
        <dbReference type="Proteomes" id="UP001293593"/>
    </source>
</evidence>
<gene>
    <name evidence="1" type="ORF">QN277_003638</name>
</gene>
<protein>
    <submittedName>
        <fullName evidence="1">Uncharacterized protein</fullName>
    </submittedName>
</protein>
<reference evidence="1" key="1">
    <citation type="submission" date="2023-10" db="EMBL/GenBank/DDBJ databases">
        <title>Chromosome-level genome of the transformable northern wattle, Acacia crassicarpa.</title>
        <authorList>
            <person name="Massaro I."/>
            <person name="Sinha N.R."/>
            <person name="Poethig S."/>
            <person name="Leichty A.R."/>
        </authorList>
    </citation>
    <scope>NUCLEOTIDE SEQUENCE</scope>
    <source>
        <strain evidence="1">Acra3RX</strain>
        <tissue evidence="1">Leaf</tissue>
    </source>
</reference>
<dbReference type="Proteomes" id="UP001293593">
    <property type="component" value="Unassembled WGS sequence"/>
</dbReference>
<proteinExistence type="predicted"/>
<dbReference type="AlphaFoldDB" id="A0AAE1JW92"/>
<evidence type="ECO:0000313" key="1">
    <source>
        <dbReference type="EMBL" id="KAK4260539.1"/>
    </source>
</evidence>
<keyword evidence="2" id="KW-1185">Reference proteome</keyword>
<name>A0AAE1JW92_9FABA</name>
<accession>A0AAE1JW92</accession>
<dbReference type="EMBL" id="JAWXYG010000010">
    <property type="protein sequence ID" value="KAK4260539.1"/>
    <property type="molecule type" value="Genomic_DNA"/>
</dbReference>
<comment type="caution">
    <text evidence="1">The sequence shown here is derived from an EMBL/GenBank/DDBJ whole genome shotgun (WGS) entry which is preliminary data.</text>
</comment>
<sequence>MSFLEITILSVEGLHRRSSTGATLFSPSITLKKIPSPTNGNKPSHVYTPDVDQKFRVSLDSTFFSDGCSSLQLQLHAKRRLFGWTQLGWCLIPATDIGVLPSGSLRYLSYRLREQDGTRGHAIVNLSIRFEGVAPPSASTVDAGRTVIGIPVTAIRRSDDSVTVKGRVG</sequence>
<organism evidence="1 2">
    <name type="scientific">Acacia crassicarpa</name>
    <name type="common">northern wattle</name>
    <dbReference type="NCBI Taxonomy" id="499986"/>
    <lineage>
        <taxon>Eukaryota</taxon>
        <taxon>Viridiplantae</taxon>
        <taxon>Streptophyta</taxon>
        <taxon>Embryophyta</taxon>
        <taxon>Tracheophyta</taxon>
        <taxon>Spermatophyta</taxon>
        <taxon>Magnoliopsida</taxon>
        <taxon>eudicotyledons</taxon>
        <taxon>Gunneridae</taxon>
        <taxon>Pentapetalae</taxon>
        <taxon>rosids</taxon>
        <taxon>fabids</taxon>
        <taxon>Fabales</taxon>
        <taxon>Fabaceae</taxon>
        <taxon>Caesalpinioideae</taxon>
        <taxon>mimosoid clade</taxon>
        <taxon>Acacieae</taxon>
        <taxon>Acacia</taxon>
    </lineage>
</organism>